<dbReference type="PATRIC" id="fig|1423776.4.peg.1876"/>
<dbReference type="AlphaFoldDB" id="A0A0R1LMB5"/>
<dbReference type="Proteomes" id="UP000051160">
    <property type="component" value="Unassembled WGS sequence"/>
</dbReference>
<name>A0A0R1LMB5_9LACO</name>
<sequence>MSDHYQSPFQDLNTDKRFNLANQLATTYQLDVSQILFTYLKVAQPILAKQSRTNQISEKAQREIDTQFEQTLKSLSQLKE</sequence>
<proteinExistence type="predicted"/>
<keyword evidence="2" id="KW-1185">Reference proteome</keyword>
<organism evidence="1 2">
    <name type="scientific">Secundilactobacillus odoratitofui DSM 19909 = JCM 15043</name>
    <dbReference type="NCBI Taxonomy" id="1423776"/>
    <lineage>
        <taxon>Bacteria</taxon>
        <taxon>Bacillati</taxon>
        <taxon>Bacillota</taxon>
        <taxon>Bacilli</taxon>
        <taxon>Lactobacillales</taxon>
        <taxon>Lactobacillaceae</taxon>
        <taxon>Secundilactobacillus</taxon>
    </lineage>
</organism>
<evidence type="ECO:0000313" key="1">
    <source>
        <dbReference type="EMBL" id="KRK96997.1"/>
    </source>
</evidence>
<comment type="caution">
    <text evidence="1">The sequence shown here is derived from an EMBL/GenBank/DDBJ whole genome shotgun (WGS) entry which is preliminary data.</text>
</comment>
<protein>
    <submittedName>
        <fullName evidence="1">Uncharacterized protein</fullName>
    </submittedName>
</protein>
<dbReference type="EMBL" id="AZEE01000030">
    <property type="protein sequence ID" value="KRK96997.1"/>
    <property type="molecule type" value="Genomic_DNA"/>
</dbReference>
<dbReference type="STRING" id="1423776.FD04_GL001853"/>
<gene>
    <name evidence="1" type="ORF">FD04_GL001853</name>
</gene>
<reference evidence="1 2" key="1">
    <citation type="journal article" date="2015" name="Genome Announc.">
        <title>Expanding the biotechnology potential of lactobacilli through comparative genomics of 213 strains and associated genera.</title>
        <authorList>
            <person name="Sun Z."/>
            <person name="Harris H.M."/>
            <person name="McCann A."/>
            <person name="Guo C."/>
            <person name="Argimon S."/>
            <person name="Zhang W."/>
            <person name="Yang X."/>
            <person name="Jeffery I.B."/>
            <person name="Cooney J.C."/>
            <person name="Kagawa T.F."/>
            <person name="Liu W."/>
            <person name="Song Y."/>
            <person name="Salvetti E."/>
            <person name="Wrobel A."/>
            <person name="Rasinkangas P."/>
            <person name="Parkhill J."/>
            <person name="Rea M.C."/>
            <person name="O'Sullivan O."/>
            <person name="Ritari J."/>
            <person name="Douillard F.P."/>
            <person name="Paul Ross R."/>
            <person name="Yang R."/>
            <person name="Briner A.E."/>
            <person name="Felis G.E."/>
            <person name="de Vos W.M."/>
            <person name="Barrangou R."/>
            <person name="Klaenhammer T.R."/>
            <person name="Caufield P.W."/>
            <person name="Cui Y."/>
            <person name="Zhang H."/>
            <person name="O'Toole P.W."/>
        </authorList>
    </citation>
    <scope>NUCLEOTIDE SEQUENCE [LARGE SCALE GENOMIC DNA]</scope>
    <source>
        <strain evidence="1 2">DSM 19909</strain>
    </source>
</reference>
<dbReference type="OrthoDB" id="2299624at2"/>
<evidence type="ECO:0000313" key="2">
    <source>
        <dbReference type="Proteomes" id="UP000051160"/>
    </source>
</evidence>
<accession>A0A0R1LMB5</accession>
<dbReference type="RefSeq" id="WP_054700717.1">
    <property type="nucleotide sequence ID" value="NZ_AZEE01000030.1"/>
</dbReference>